<dbReference type="KEGG" id="jeo:JMA_31820"/>
<dbReference type="InterPro" id="IPR050595">
    <property type="entry name" value="Bact_response_regulator"/>
</dbReference>
<dbReference type="PROSITE" id="PS50110">
    <property type="entry name" value="RESPONSE_REGULATORY"/>
    <property type="match status" value="1"/>
</dbReference>
<evidence type="ECO:0000313" key="5">
    <source>
        <dbReference type="Proteomes" id="UP000031449"/>
    </source>
</evidence>
<dbReference type="PANTHER" id="PTHR44591:SF3">
    <property type="entry name" value="RESPONSE REGULATORY DOMAIN-CONTAINING PROTEIN"/>
    <property type="match status" value="1"/>
</dbReference>
<organism evidence="4 5">
    <name type="scientific">Jeotgalibacillus malaysiensis</name>
    <dbReference type="NCBI Taxonomy" id="1508404"/>
    <lineage>
        <taxon>Bacteria</taxon>
        <taxon>Bacillati</taxon>
        <taxon>Bacillota</taxon>
        <taxon>Bacilli</taxon>
        <taxon>Bacillales</taxon>
        <taxon>Caryophanaceae</taxon>
        <taxon>Jeotgalibacillus</taxon>
    </lineage>
</organism>
<evidence type="ECO:0000256" key="2">
    <source>
        <dbReference type="PROSITE-ProRule" id="PRU00169"/>
    </source>
</evidence>
<dbReference type="Gene3D" id="3.40.50.2300">
    <property type="match status" value="1"/>
</dbReference>
<gene>
    <name evidence="4" type="ORF">JMA_31820</name>
</gene>
<dbReference type="OrthoDB" id="9780153at2"/>
<dbReference type="InterPro" id="IPR001789">
    <property type="entry name" value="Sig_transdc_resp-reg_receiver"/>
</dbReference>
<keyword evidence="5" id="KW-1185">Reference proteome</keyword>
<dbReference type="STRING" id="1508404.JMA_31820"/>
<evidence type="ECO:0000259" key="3">
    <source>
        <dbReference type="PROSITE" id="PS50110"/>
    </source>
</evidence>
<evidence type="ECO:0000256" key="1">
    <source>
        <dbReference type="ARBA" id="ARBA00022553"/>
    </source>
</evidence>
<dbReference type="SUPFAM" id="SSF52172">
    <property type="entry name" value="CheY-like"/>
    <property type="match status" value="1"/>
</dbReference>
<accession>A0A0B5AWW6</accession>
<name>A0A0B5AWW6_9BACL</name>
<sequence>MQRIMIIEDNADLRLDLTEQVSDLGYQSIPVTDFERIIEHFIEEKPDLVLLDVKLPFFDGFYWFRQIREYSKCPIVYLWHHEDATRGLQVAREGKKTTGDVLPLTSEMLRTTLTQHLKNRLK</sequence>
<dbReference type="Proteomes" id="UP000031449">
    <property type="component" value="Chromosome"/>
</dbReference>
<evidence type="ECO:0000313" key="4">
    <source>
        <dbReference type="EMBL" id="AJD92499.1"/>
    </source>
</evidence>
<feature type="domain" description="Response regulatory" evidence="3">
    <location>
        <begin position="3"/>
        <end position="122"/>
    </location>
</feature>
<reference evidence="4 5" key="1">
    <citation type="submission" date="2014-08" db="EMBL/GenBank/DDBJ databases">
        <title>Complete genome of a marine bacteria Jeotgalibacillus malaysiensis.</title>
        <authorList>
            <person name="Yaakop A.S."/>
            <person name="Chan K.-G."/>
            <person name="Goh K.M."/>
        </authorList>
    </citation>
    <scope>NUCLEOTIDE SEQUENCE [LARGE SCALE GENOMIC DNA]</scope>
    <source>
        <strain evidence="4 5">D5</strain>
    </source>
</reference>
<dbReference type="AlphaFoldDB" id="A0A0B5AWW6"/>
<dbReference type="EMBL" id="CP009416">
    <property type="protein sequence ID" value="AJD92499.1"/>
    <property type="molecule type" value="Genomic_DNA"/>
</dbReference>
<dbReference type="InterPro" id="IPR011006">
    <property type="entry name" value="CheY-like_superfamily"/>
</dbReference>
<protein>
    <recommendedName>
        <fullName evidence="3">Response regulatory domain-containing protein</fullName>
    </recommendedName>
</protein>
<dbReference type="GO" id="GO:0000160">
    <property type="term" value="P:phosphorelay signal transduction system"/>
    <property type="evidence" value="ECO:0007669"/>
    <property type="project" value="InterPro"/>
</dbReference>
<dbReference type="HOGENOM" id="CLU_2023601_0_0_9"/>
<dbReference type="BioCyc" id="JESP1508404:G14D9-12463-MONOMER"/>
<dbReference type="SMART" id="SM00448">
    <property type="entry name" value="REC"/>
    <property type="match status" value="1"/>
</dbReference>
<keyword evidence="1 2" id="KW-0597">Phosphoprotein</keyword>
<proteinExistence type="predicted"/>
<dbReference type="Pfam" id="PF00072">
    <property type="entry name" value="Response_reg"/>
    <property type="match status" value="1"/>
</dbReference>
<dbReference type="PANTHER" id="PTHR44591">
    <property type="entry name" value="STRESS RESPONSE REGULATOR PROTEIN 1"/>
    <property type="match status" value="1"/>
</dbReference>
<feature type="modified residue" description="4-aspartylphosphate" evidence="2">
    <location>
        <position position="52"/>
    </location>
</feature>